<sequence>MSTTSTTNIYRTLRTRLLSFTPAAGATLASRLGNRLFVAQAPDDATYPYGVMTLSLSTEGAYNGDREQGIFEVTLYDRPRSRQEALEDIADICDGALLRYADASSGLLFSRDRARASLPPAPPPLDREVCAVRLAYSIVVWPEALTQYNS</sequence>
<proteinExistence type="predicted"/>
<reference evidence="1 2" key="1">
    <citation type="journal article" date="2015" name="Nature">
        <title>rRNA introns, odd ribosomes, and small enigmatic genomes across a large radiation of phyla.</title>
        <authorList>
            <person name="Brown C.T."/>
            <person name="Hug L.A."/>
            <person name="Thomas B.C."/>
            <person name="Sharon I."/>
            <person name="Castelle C.J."/>
            <person name="Singh A."/>
            <person name="Wilkins M.J."/>
            <person name="Williams K.H."/>
            <person name="Banfield J.F."/>
        </authorList>
    </citation>
    <scope>NUCLEOTIDE SEQUENCE [LARGE SCALE GENOMIC DNA]</scope>
</reference>
<evidence type="ECO:0000313" key="1">
    <source>
        <dbReference type="EMBL" id="KKW05435.1"/>
    </source>
</evidence>
<name>A0A0G1VGL3_9BACT</name>
<gene>
    <name evidence="1" type="ORF">UY40_C0020G0012</name>
</gene>
<accession>A0A0G1VGL3</accession>
<dbReference type="Proteomes" id="UP000034119">
    <property type="component" value="Unassembled WGS sequence"/>
</dbReference>
<protein>
    <recommendedName>
        <fullName evidence="3">DUF3168 domain-containing protein</fullName>
    </recommendedName>
</protein>
<dbReference type="EMBL" id="LCPW01000020">
    <property type="protein sequence ID" value="KKW05435.1"/>
    <property type="molecule type" value="Genomic_DNA"/>
</dbReference>
<evidence type="ECO:0008006" key="3">
    <source>
        <dbReference type="Google" id="ProtNLM"/>
    </source>
</evidence>
<dbReference type="STRING" id="1618342.UY40_C0020G0012"/>
<evidence type="ECO:0000313" key="2">
    <source>
        <dbReference type="Proteomes" id="UP000034119"/>
    </source>
</evidence>
<organism evidence="1 2">
    <name type="scientific">candidate division CPR1 bacterium GW2011_GWC1_49_13</name>
    <dbReference type="NCBI Taxonomy" id="1618342"/>
    <lineage>
        <taxon>Bacteria</taxon>
        <taxon>candidate division CPR1</taxon>
    </lineage>
</organism>
<dbReference type="AlphaFoldDB" id="A0A0G1VGL3"/>
<comment type="caution">
    <text evidence="1">The sequence shown here is derived from an EMBL/GenBank/DDBJ whole genome shotgun (WGS) entry which is preliminary data.</text>
</comment>